<sequence length="317" mass="35410">MDLMVSASVEDDPDYEETARIATLAFGRENAPFAPSRFEWFYNCAFSEGATIVRLTDDRTGQKVGQIALVNHAIATPDGVVTTSEMVDLFVLPDYRGSKRLRTLFDEVERQFRDQDIRFSLGVPNKKSLSVNDRFFHLKPYRKLDIRGGVRSPLGSQKPLFSEEVTDAGASHVAELFAPYATCPHDAGLIWDGPRMAARLANPVQRYGLHGTPELALVSSPRTFRNMPITLLIGFFSRGGETVSKNSVSALVAAATRLWRRPAFLYIGVHSAIEALPGWPLADWMRFSPMTLHLRDFAPDGLPLDLDRFQLIDFDFG</sequence>
<dbReference type="InterPro" id="IPR016181">
    <property type="entry name" value="Acyl_CoA_acyltransferase"/>
</dbReference>
<accession>A0A3L7J8S5</accession>
<protein>
    <submittedName>
        <fullName evidence="1">GNAT family N-acetyltransferase</fullName>
    </submittedName>
</protein>
<dbReference type="AlphaFoldDB" id="A0A3L7J8S5"/>
<dbReference type="Proteomes" id="UP000281094">
    <property type="component" value="Unassembled WGS sequence"/>
</dbReference>
<evidence type="ECO:0000313" key="2">
    <source>
        <dbReference type="Proteomes" id="UP000281094"/>
    </source>
</evidence>
<evidence type="ECO:0000313" key="1">
    <source>
        <dbReference type="EMBL" id="RLQ86930.1"/>
    </source>
</evidence>
<dbReference type="Pfam" id="PF13527">
    <property type="entry name" value="Acetyltransf_9"/>
    <property type="match status" value="1"/>
</dbReference>
<dbReference type="EMBL" id="RCWN01000001">
    <property type="protein sequence ID" value="RLQ86930.1"/>
    <property type="molecule type" value="Genomic_DNA"/>
</dbReference>
<keyword evidence="1" id="KW-0808">Transferase</keyword>
<gene>
    <name evidence="1" type="ORF">D8780_00630</name>
</gene>
<comment type="caution">
    <text evidence="1">The sequence shown here is derived from an EMBL/GenBank/DDBJ whole genome shotgun (WGS) entry which is preliminary data.</text>
</comment>
<reference evidence="1 2" key="1">
    <citation type="submission" date="2018-10" db="EMBL/GenBank/DDBJ databases">
        <title>Notoacmeibacter sp. M2BS9Y-3-1, whole genome shotgun sequence.</title>
        <authorList>
            <person name="Tuo L."/>
        </authorList>
    </citation>
    <scope>NUCLEOTIDE SEQUENCE [LARGE SCALE GENOMIC DNA]</scope>
    <source>
        <strain evidence="1 2">M2BS9Y-3-1</strain>
    </source>
</reference>
<organism evidence="1 2">
    <name type="scientific">Notoacmeibacter ruber</name>
    <dbReference type="NCBI Taxonomy" id="2670375"/>
    <lineage>
        <taxon>Bacteria</taxon>
        <taxon>Pseudomonadati</taxon>
        <taxon>Pseudomonadota</taxon>
        <taxon>Alphaproteobacteria</taxon>
        <taxon>Hyphomicrobiales</taxon>
        <taxon>Notoacmeibacteraceae</taxon>
        <taxon>Notoacmeibacter</taxon>
    </lineage>
</organism>
<dbReference type="GO" id="GO:0016740">
    <property type="term" value="F:transferase activity"/>
    <property type="evidence" value="ECO:0007669"/>
    <property type="project" value="UniProtKB-KW"/>
</dbReference>
<dbReference type="SUPFAM" id="SSF55729">
    <property type="entry name" value="Acyl-CoA N-acyltransferases (Nat)"/>
    <property type="match status" value="1"/>
</dbReference>
<dbReference type="CDD" id="cd04301">
    <property type="entry name" value="NAT_SF"/>
    <property type="match status" value="1"/>
</dbReference>
<keyword evidence="2" id="KW-1185">Reference proteome</keyword>
<dbReference type="RefSeq" id="WP_121643899.1">
    <property type="nucleotide sequence ID" value="NZ_RCWN01000001.1"/>
</dbReference>
<name>A0A3L7J8S5_9HYPH</name>
<dbReference type="Gene3D" id="3.40.630.30">
    <property type="match status" value="1"/>
</dbReference>
<proteinExistence type="predicted"/>